<evidence type="ECO:0000313" key="1">
    <source>
        <dbReference type="EMBL" id="KAF0026535.1"/>
    </source>
</evidence>
<reference evidence="1 2" key="1">
    <citation type="submission" date="2019-06" db="EMBL/GenBank/DDBJ databases">
        <title>Draft genomes of female and male turbot (Scophthalmus maximus).</title>
        <authorList>
            <person name="Xu H."/>
            <person name="Xu X.-W."/>
            <person name="Shao C."/>
            <person name="Chen S."/>
        </authorList>
    </citation>
    <scope>NUCLEOTIDE SEQUENCE [LARGE SCALE GENOMIC DNA]</scope>
    <source>
        <strain evidence="1">Ysfricsl-2016a</strain>
        <tissue evidence="1">Blood</tissue>
    </source>
</reference>
<name>A0A6A4S2R4_SCOMX</name>
<dbReference type="Proteomes" id="UP000438429">
    <property type="component" value="Unassembled WGS sequence"/>
</dbReference>
<evidence type="ECO:0000313" key="2">
    <source>
        <dbReference type="Proteomes" id="UP000438429"/>
    </source>
</evidence>
<dbReference type="EMBL" id="VEVO01000019">
    <property type="protein sequence ID" value="KAF0026535.1"/>
    <property type="molecule type" value="Genomic_DNA"/>
</dbReference>
<sequence length="111" mass="12198">MRCDHMNFECTYIIAYVVNLRSGDEIEGLESAAGILEVLRTSEGILEEEEDLNCYCIPTAVEGEAVECAGSCVIYNCVERLSNNNFNTLTPYECGGSGPPDLSWARARALH</sequence>
<protein>
    <submittedName>
        <fullName evidence="1">Uncharacterized protein</fullName>
    </submittedName>
</protein>
<proteinExistence type="predicted"/>
<dbReference type="AlphaFoldDB" id="A0A6A4S2R4"/>
<gene>
    <name evidence="1" type="ORF">F2P81_021272</name>
</gene>
<organism evidence="1 2">
    <name type="scientific">Scophthalmus maximus</name>
    <name type="common">Turbot</name>
    <name type="synonym">Psetta maxima</name>
    <dbReference type="NCBI Taxonomy" id="52904"/>
    <lineage>
        <taxon>Eukaryota</taxon>
        <taxon>Metazoa</taxon>
        <taxon>Chordata</taxon>
        <taxon>Craniata</taxon>
        <taxon>Vertebrata</taxon>
        <taxon>Euteleostomi</taxon>
        <taxon>Actinopterygii</taxon>
        <taxon>Neopterygii</taxon>
        <taxon>Teleostei</taxon>
        <taxon>Neoteleostei</taxon>
        <taxon>Acanthomorphata</taxon>
        <taxon>Carangaria</taxon>
        <taxon>Pleuronectiformes</taxon>
        <taxon>Pleuronectoidei</taxon>
        <taxon>Scophthalmidae</taxon>
        <taxon>Scophthalmus</taxon>
    </lineage>
</organism>
<accession>A0A6A4S2R4</accession>
<comment type="caution">
    <text evidence="1">The sequence shown here is derived from an EMBL/GenBank/DDBJ whole genome shotgun (WGS) entry which is preliminary data.</text>
</comment>